<protein>
    <submittedName>
        <fullName evidence="2">Uncharacterized protein</fullName>
    </submittedName>
</protein>
<accession>A0A517R1E8</accession>
<gene>
    <name evidence="2" type="ORF">Pan189_20400</name>
</gene>
<sequence length="259" mass="29274">MASESLLKCALVALTWLADINMFGMPKFFDQLPTDLNETSLDRRLHGIWELNGKDQFGRRERTFVFIAPAGGDVVVPSVSDGNYGFRQQRDFLPNFTGPIQRATVVEHSAKSTATYSYLFYSFRIRDRNFAFFPVIARDATEGEFDYLVAEYDVSPDEFDFIFWNGQFTVEQEGVRESDREFLEVGDCGERNYLKNVVIKSRSGRQSLTLLLANQFDIDGRQNAGGGYVRRGPPVKQSELVAPPDLMPPPVEARKPGTS</sequence>
<reference evidence="2 3" key="1">
    <citation type="submission" date="2019-02" db="EMBL/GenBank/DDBJ databases">
        <title>Deep-cultivation of Planctomycetes and their phenomic and genomic characterization uncovers novel biology.</title>
        <authorList>
            <person name="Wiegand S."/>
            <person name="Jogler M."/>
            <person name="Boedeker C."/>
            <person name="Pinto D."/>
            <person name="Vollmers J."/>
            <person name="Rivas-Marin E."/>
            <person name="Kohn T."/>
            <person name="Peeters S.H."/>
            <person name="Heuer A."/>
            <person name="Rast P."/>
            <person name="Oberbeckmann S."/>
            <person name="Bunk B."/>
            <person name="Jeske O."/>
            <person name="Meyerdierks A."/>
            <person name="Storesund J.E."/>
            <person name="Kallscheuer N."/>
            <person name="Luecker S."/>
            <person name="Lage O.M."/>
            <person name="Pohl T."/>
            <person name="Merkel B.J."/>
            <person name="Hornburger P."/>
            <person name="Mueller R.-W."/>
            <person name="Bruemmer F."/>
            <person name="Labrenz M."/>
            <person name="Spormann A.M."/>
            <person name="Op den Camp H."/>
            <person name="Overmann J."/>
            <person name="Amann R."/>
            <person name="Jetten M.S.M."/>
            <person name="Mascher T."/>
            <person name="Medema M.H."/>
            <person name="Devos D.P."/>
            <person name="Kaster A.-K."/>
            <person name="Ovreas L."/>
            <person name="Rohde M."/>
            <person name="Galperin M.Y."/>
            <person name="Jogler C."/>
        </authorList>
    </citation>
    <scope>NUCLEOTIDE SEQUENCE [LARGE SCALE GENOMIC DNA]</scope>
    <source>
        <strain evidence="2 3">Pan189</strain>
    </source>
</reference>
<organism evidence="2 3">
    <name type="scientific">Stratiformator vulcanicus</name>
    <dbReference type="NCBI Taxonomy" id="2527980"/>
    <lineage>
        <taxon>Bacteria</taxon>
        <taxon>Pseudomonadati</taxon>
        <taxon>Planctomycetota</taxon>
        <taxon>Planctomycetia</taxon>
        <taxon>Planctomycetales</taxon>
        <taxon>Planctomycetaceae</taxon>
        <taxon>Stratiformator</taxon>
    </lineage>
</organism>
<dbReference type="Proteomes" id="UP000317318">
    <property type="component" value="Chromosome"/>
</dbReference>
<dbReference type="KEGG" id="svp:Pan189_20400"/>
<evidence type="ECO:0000313" key="2">
    <source>
        <dbReference type="EMBL" id="QDT37660.1"/>
    </source>
</evidence>
<feature type="region of interest" description="Disordered" evidence="1">
    <location>
        <begin position="223"/>
        <end position="259"/>
    </location>
</feature>
<keyword evidence="3" id="KW-1185">Reference proteome</keyword>
<evidence type="ECO:0000313" key="3">
    <source>
        <dbReference type="Proteomes" id="UP000317318"/>
    </source>
</evidence>
<dbReference type="EMBL" id="CP036268">
    <property type="protein sequence ID" value="QDT37660.1"/>
    <property type="molecule type" value="Genomic_DNA"/>
</dbReference>
<name>A0A517R1E8_9PLAN</name>
<evidence type="ECO:0000256" key="1">
    <source>
        <dbReference type="SAM" id="MobiDB-lite"/>
    </source>
</evidence>
<dbReference type="RefSeq" id="WP_145363755.1">
    <property type="nucleotide sequence ID" value="NZ_CP036268.1"/>
</dbReference>
<dbReference type="AlphaFoldDB" id="A0A517R1E8"/>
<proteinExistence type="predicted"/>